<evidence type="ECO:0000256" key="7">
    <source>
        <dbReference type="ARBA" id="ARBA00023136"/>
    </source>
</evidence>
<feature type="transmembrane region" description="Helical" evidence="8">
    <location>
        <begin position="161"/>
        <end position="186"/>
    </location>
</feature>
<dbReference type="SUPFAM" id="SSF161098">
    <property type="entry name" value="MetI-like"/>
    <property type="match status" value="2"/>
</dbReference>
<evidence type="ECO:0000313" key="10">
    <source>
        <dbReference type="EMBL" id="OSJ33544.1"/>
    </source>
</evidence>
<feature type="domain" description="ABC transmembrane type-1" evidence="9">
    <location>
        <begin position="78"/>
        <end position="285"/>
    </location>
</feature>
<dbReference type="InterPro" id="IPR000515">
    <property type="entry name" value="MetI-like"/>
</dbReference>
<name>A0ABX3X904_9BRAD</name>
<organism evidence="10 11">
    <name type="scientific">Bradyrhizobium canariense</name>
    <dbReference type="NCBI Taxonomy" id="255045"/>
    <lineage>
        <taxon>Bacteria</taxon>
        <taxon>Pseudomonadati</taxon>
        <taxon>Pseudomonadota</taxon>
        <taxon>Alphaproteobacteria</taxon>
        <taxon>Hyphomicrobiales</taxon>
        <taxon>Nitrobacteraceae</taxon>
        <taxon>Bradyrhizobium</taxon>
    </lineage>
</organism>
<evidence type="ECO:0000259" key="9">
    <source>
        <dbReference type="PROSITE" id="PS50928"/>
    </source>
</evidence>
<feature type="domain" description="ABC transmembrane type-1" evidence="9">
    <location>
        <begin position="393"/>
        <end position="581"/>
    </location>
</feature>
<feature type="transmembrane region" description="Helical" evidence="8">
    <location>
        <begin position="430"/>
        <end position="452"/>
    </location>
</feature>
<gene>
    <name evidence="10" type="ORF">BST63_05555</name>
</gene>
<accession>A0ABX3X904</accession>
<comment type="similarity">
    <text evidence="2">Belongs to the binding-protein-dependent transport system permease family. CysTW subfamily.</text>
</comment>
<dbReference type="PANTHER" id="PTHR42929:SF5">
    <property type="entry name" value="ABC TRANSPORTER PERMEASE PROTEIN"/>
    <property type="match status" value="1"/>
</dbReference>
<feature type="transmembrane region" description="Helical" evidence="8">
    <location>
        <begin position="464"/>
        <end position="484"/>
    </location>
</feature>
<evidence type="ECO:0000313" key="11">
    <source>
        <dbReference type="Proteomes" id="UP000193884"/>
    </source>
</evidence>
<feature type="transmembrane region" description="Helical" evidence="8">
    <location>
        <begin position="533"/>
        <end position="551"/>
    </location>
</feature>
<feature type="transmembrane region" description="Helical" evidence="8">
    <location>
        <begin position="28"/>
        <end position="53"/>
    </location>
</feature>
<evidence type="ECO:0000256" key="1">
    <source>
        <dbReference type="ARBA" id="ARBA00004651"/>
    </source>
</evidence>
<evidence type="ECO:0000256" key="8">
    <source>
        <dbReference type="RuleBase" id="RU363032"/>
    </source>
</evidence>
<comment type="subcellular location">
    <subcellularLocation>
        <location evidence="1 8">Cell membrane</location>
        <topology evidence="1 8">Multi-pass membrane protein</topology>
    </subcellularLocation>
</comment>
<keyword evidence="3 8" id="KW-0813">Transport</keyword>
<feature type="transmembrane region" description="Helical" evidence="8">
    <location>
        <begin position="73"/>
        <end position="94"/>
    </location>
</feature>
<feature type="transmembrane region" description="Helical" evidence="8">
    <location>
        <begin position="399"/>
        <end position="418"/>
    </location>
</feature>
<evidence type="ECO:0000256" key="5">
    <source>
        <dbReference type="ARBA" id="ARBA00022692"/>
    </source>
</evidence>
<evidence type="ECO:0000256" key="6">
    <source>
        <dbReference type="ARBA" id="ARBA00022989"/>
    </source>
</evidence>
<evidence type="ECO:0000256" key="2">
    <source>
        <dbReference type="ARBA" id="ARBA00007069"/>
    </source>
</evidence>
<feature type="transmembrane region" description="Helical" evidence="8">
    <location>
        <begin position="114"/>
        <end position="140"/>
    </location>
</feature>
<dbReference type="Pfam" id="PF00528">
    <property type="entry name" value="BPD_transp_1"/>
    <property type="match status" value="2"/>
</dbReference>
<dbReference type="Gene3D" id="1.10.3720.10">
    <property type="entry name" value="MetI-like"/>
    <property type="match status" value="2"/>
</dbReference>
<dbReference type="Proteomes" id="UP000193884">
    <property type="component" value="Unassembled WGS sequence"/>
</dbReference>
<protein>
    <recommendedName>
        <fullName evidence="9">ABC transmembrane type-1 domain-containing protein</fullName>
    </recommendedName>
</protein>
<dbReference type="InterPro" id="IPR035906">
    <property type="entry name" value="MetI-like_sf"/>
</dbReference>
<keyword evidence="5 8" id="KW-0812">Transmembrane</keyword>
<dbReference type="RefSeq" id="WP_085383652.1">
    <property type="nucleotide sequence ID" value="NZ_NAFJ01000149.1"/>
</dbReference>
<dbReference type="PANTHER" id="PTHR42929">
    <property type="entry name" value="INNER MEMBRANE ABC TRANSPORTER PERMEASE PROTEIN YDCU-RELATED-RELATED"/>
    <property type="match status" value="1"/>
</dbReference>
<comment type="caution">
    <text evidence="10">The sequence shown here is derived from an EMBL/GenBank/DDBJ whole genome shotgun (WGS) entry which is preliminary data.</text>
</comment>
<keyword evidence="4" id="KW-1003">Cell membrane</keyword>
<feature type="transmembrane region" description="Helical" evidence="8">
    <location>
        <begin position="563"/>
        <end position="584"/>
    </location>
</feature>
<feature type="transmembrane region" description="Helical" evidence="8">
    <location>
        <begin position="267"/>
        <end position="285"/>
    </location>
</feature>
<keyword evidence="7 8" id="KW-0472">Membrane</keyword>
<sequence length="590" mass="62928">MARTVILPTGNVPSESSAVAHSAGPTPWAWLLLPGGIFLALLFLVPLAGLLMLSLGMPNWTFARFVGIGRDPVYLAVLRTTLQISISVTALALMLGYPMAYSLTTSKSSSLRTFLLIAVVLPYFTSVLVRTFAWIVLLGRGGIINDLLLKLGLISQPISMLYNRASVIIGMTQIVLPLMILPMYTVMSSIDEKLLRAARANGASPIAAFLTVFLPLSLPGVMAAVLLVFVNCLGFYITPALLGSLSDFTITMQIYSEVVDHLNWGSGSALSIVLLVSVLATLWIGSRFFPINQLLGLSDEKTGQDAVASPRTRKQWLMHLGSAANVLDGWLPSLGGYGVSIVSSLLGTLLLLPILVVAYLSFSSSAFFEFPAPGYSLHNYQAYISDAGWINATFTSIRVALMATSMAMALGATLAFGLARGRIPGRGAVVALVLSPIILPTIVVAIATYFVLARVGLQGTEFGLALGEAVYSIPYVVVLIVANLRDLNPAYERAARSLGAGPGATFRTITIPLITPAFIVAAFFAFLHSFDDVVYVLFLGIGVITTLPMLMWQSISQGVDPTISAVATLQVVLAAAVIIVSAWLRRRKSV</sequence>
<evidence type="ECO:0000256" key="3">
    <source>
        <dbReference type="ARBA" id="ARBA00022448"/>
    </source>
</evidence>
<dbReference type="EMBL" id="NAFK01000134">
    <property type="protein sequence ID" value="OSJ33544.1"/>
    <property type="molecule type" value="Genomic_DNA"/>
</dbReference>
<keyword evidence="11" id="KW-1185">Reference proteome</keyword>
<evidence type="ECO:0000256" key="4">
    <source>
        <dbReference type="ARBA" id="ARBA00022475"/>
    </source>
</evidence>
<reference evidence="10 11" key="1">
    <citation type="submission" date="2017-03" db="EMBL/GenBank/DDBJ databases">
        <title>Whole genome sequences of fourteen strains of Bradyrhizobium canariense and one strain of Bradyrhizobium japonicum isolated from Lupinus (Papilionoideae: Genisteae) species in Algeria.</title>
        <authorList>
            <person name="Crovadore J."/>
            <person name="Chekireb D."/>
            <person name="Brachmann A."/>
            <person name="Chablais R."/>
            <person name="Cochard B."/>
            <person name="Lefort F."/>
        </authorList>
    </citation>
    <scope>NUCLEOTIDE SEQUENCE [LARGE SCALE GENOMIC DNA]</scope>
    <source>
        <strain evidence="10 11">UBMAN05</strain>
    </source>
</reference>
<keyword evidence="6 8" id="KW-1133">Transmembrane helix</keyword>
<feature type="transmembrane region" description="Helical" evidence="8">
    <location>
        <begin position="504"/>
        <end position="527"/>
    </location>
</feature>
<dbReference type="CDD" id="cd06261">
    <property type="entry name" value="TM_PBP2"/>
    <property type="match status" value="2"/>
</dbReference>
<dbReference type="PROSITE" id="PS50928">
    <property type="entry name" value="ABC_TM1"/>
    <property type="match status" value="2"/>
</dbReference>
<feature type="transmembrane region" description="Helical" evidence="8">
    <location>
        <begin position="206"/>
        <end position="229"/>
    </location>
</feature>
<feature type="transmembrane region" description="Helical" evidence="8">
    <location>
        <begin position="337"/>
        <end position="362"/>
    </location>
</feature>
<proteinExistence type="inferred from homology"/>